<feature type="compositionally biased region" description="Basic and acidic residues" evidence="1">
    <location>
        <begin position="819"/>
        <end position="830"/>
    </location>
</feature>
<dbReference type="Proteomes" id="UP000013827">
    <property type="component" value="Unassembled WGS sequence"/>
</dbReference>
<protein>
    <submittedName>
        <fullName evidence="2">Uncharacterized protein</fullName>
    </submittedName>
</protein>
<name>A0A0D3K6G2_EMIH1</name>
<proteinExistence type="predicted"/>
<dbReference type="PaxDb" id="2903-EOD31347"/>
<dbReference type="RefSeq" id="XP_005783776.1">
    <property type="nucleotide sequence ID" value="XM_005783719.1"/>
</dbReference>
<feature type="compositionally biased region" description="Low complexity" evidence="1">
    <location>
        <begin position="375"/>
        <end position="384"/>
    </location>
</feature>
<dbReference type="GeneID" id="17276622"/>
<reference evidence="2" key="2">
    <citation type="submission" date="2024-10" db="UniProtKB">
        <authorList>
            <consortium name="EnsemblProtists"/>
        </authorList>
    </citation>
    <scope>IDENTIFICATION</scope>
</reference>
<dbReference type="EnsemblProtists" id="EOD31347">
    <property type="protein sequence ID" value="EOD31347"/>
    <property type="gene ID" value="EMIHUDRAFT_123076"/>
</dbReference>
<dbReference type="KEGG" id="ehx:EMIHUDRAFT_123076"/>
<feature type="region of interest" description="Disordered" evidence="1">
    <location>
        <begin position="432"/>
        <end position="479"/>
    </location>
</feature>
<feature type="compositionally biased region" description="Basic and acidic residues" evidence="1">
    <location>
        <begin position="432"/>
        <end position="457"/>
    </location>
</feature>
<feature type="region of interest" description="Disordered" evidence="1">
    <location>
        <begin position="817"/>
        <end position="843"/>
    </location>
</feature>
<reference evidence="3" key="1">
    <citation type="journal article" date="2013" name="Nature">
        <title>Pan genome of the phytoplankton Emiliania underpins its global distribution.</title>
        <authorList>
            <person name="Read B.A."/>
            <person name="Kegel J."/>
            <person name="Klute M.J."/>
            <person name="Kuo A."/>
            <person name="Lefebvre S.C."/>
            <person name="Maumus F."/>
            <person name="Mayer C."/>
            <person name="Miller J."/>
            <person name="Monier A."/>
            <person name="Salamov A."/>
            <person name="Young J."/>
            <person name="Aguilar M."/>
            <person name="Claverie J.M."/>
            <person name="Frickenhaus S."/>
            <person name="Gonzalez K."/>
            <person name="Herman E.K."/>
            <person name="Lin Y.C."/>
            <person name="Napier J."/>
            <person name="Ogata H."/>
            <person name="Sarno A.F."/>
            <person name="Shmutz J."/>
            <person name="Schroeder D."/>
            <person name="de Vargas C."/>
            <person name="Verret F."/>
            <person name="von Dassow P."/>
            <person name="Valentin K."/>
            <person name="Van de Peer Y."/>
            <person name="Wheeler G."/>
            <person name="Dacks J.B."/>
            <person name="Delwiche C.F."/>
            <person name="Dyhrman S.T."/>
            <person name="Glockner G."/>
            <person name="John U."/>
            <person name="Richards T."/>
            <person name="Worden A.Z."/>
            <person name="Zhang X."/>
            <person name="Grigoriev I.V."/>
            <person name="Allen A.E."/>
            <person name="Bidle K."/>
            <person name="Borodovsky M."/>
            <person name="Bowler C."/>
            <person name="Brownlee C."/>
            <person name="Cock J.M."/>
            <person name="Elias M."/>
            <person name="Gladyshev V.N."/>
            <person name="Groth M."/>
            <person name="Guda C."/>
            <person name="Hadaegh A."/>
            <person name="Iglesias-Rodriguez M.D."/>
            <person name="Jenkins J."/>
            <person name="Jones B.M."/>
            <person name="Lawson T."/>
            <person name="Leese F."/>
            <person name="Lindquist E."/>
            <person name="Lobanov A."/>
            <person name="Lomsadze A."/>
            <person name="Malik S.B."/>
            <person name="Marsh M.E."/>
            <person name="Mackinder L."/>
            <person name="Mock T."/>
            <person name="Mueller-Roeber B."/>
            <person name="Pagarete A."/>
            <person name="Parker M."/>
            <person name="Probert I."/>
            <person name="Quesneville H."/>
            <person name="Raines C."/>
            <person name="Rensing S.A."/>
            <person name="Riano-Pachon D.M."/>
            <person name="Richier S."/>
            <person name="Rokitta S."/>
            <person name="Shiraiwa Y."/>
            <person name="Soanes D.M."/>
            <person name="van der Giezen M."/>
            <person name="Wahlund T.M."/>
            <person name="Williams B."/>
            <person name="Wilson W."/>
            <person name="Wolfe G."/>
            <person name="Wurch L.L."/>
        </authorList>
    </citation>
    <scope>NUCLEOTIDE SEQUENCE</scope>
</reference>
<feature type="region of interest" description="Disordered" evidence="1">
    <location>
        <begin position="497"/>
        <end position="527"/>
    </location>
</feature>
<dbReference type="HOGENOM" id="CLU_293493_0_0_1"/>
<evidence type="ECO:0000313" key="2">
    <source>
        <dbReference type="EnsemblProtists" id="EOD31347"/>
    </source>
</evidence>
<organism evidence="2 3">
    <name type="scientific">Emiliania huxleyi (strain CCMP1516)</name>
    <dbReference type="NCBI Taxonomy" id="280463"/>
    <lineage>
        <taxon>Eukaryota</taxon>
        <taxon>Haptista</taxon>
        <taxon>Haptophyta</taxon>
        <taxon>Prymnesiophyceae</taxon>
        <taxon>Isochrysidales</taxon>
        <taxon>Noelaerhabdaceae</taxon>
        <taxon>Emiliania</taxon>
    </lineage>
</organism>
<evidence type="ECO:0000256" key="1">
    <source>
        <dbReference type="SAM" id="MobiDB-lite"/>
    </source>
</evidence>
<accession>A0A0D3K6G2</accession>
<keyword evidence="3" id="KW-1185">Reference proteome</keyword>
<feature type="region of interest" description="Disordered" evidence="1">
    <location>
        <begin position="364"/>
        <end position="391"/>
    </location>
</feature>
<sequence length="1036" mass="110986">MVTECSFDRAAALDGLAANLATLLEWSRLHHSDGIGFFLITNCTVYIDNIAPTVCCTQHDAVRCARYELKLLKTRAFADLLEFVADDSQSPTADDFAQVGTVHKTVSERQAAIVAEIVVSQRVIKRIDNLVTEALLKAFFSDDALRAIYREKADKVSGAGGTSVALLAAIRSDIAGVRPKLQRIVLETVGIKPFLAAGFGTQSGRVHSDFRRRYLRLTRANDWLEDERLNSTQLTALLHKFLSELTSASFRSDVDAALNAIVCAMRSAVITNMDEAAVLEGVGNANEDADTADSECRSLLSAIVEVCRRCDRDGITLCANARGAGPVARAAAAASTGRGADKAGDDDEDPRVAKIVELLTASFASAQQRRTPRETAGADTTGGAPPARRPATRDCSICLLKGKGTFQHYYDECPVLKGLTPEAITALKKEARAAGHDSWWTEKEAKKEARKAADKGKGGKQGRSRGGGRGGQPADPPKSTALALSETKELTDTIRGLLALTPPPSPPSGDMDALDDVSGPTGARVERGRGSIYNGVADQSLANPDMSIAELLFTSFGSLLRRLALWCAALPWRTICVAAYVARAPRHAARWLCSRCWAAPPPPLVDRNGEFAGRLTKLLSPETFSELRGKVLAGDTAALRAAGACGGDAPVLLRPADVEEGSALSLRLSANAAAFIPLGVGDARAVGGLAPGATLGTAFQAAFPAAWLDDLCTADLAELLRLTVAREHGRIPLTCSLFPVDCAAAVDRRCQVDIAYAAARADGVEDAHVWPCVRQRWIAASSVEPRPYETVYEYIDDWVIFHIDGSYTLIPRHGGGADGVHEGGRRDRGRGSVHNGRFDQSASAPDMSIADLPLVSTPVDGSSDGGAFSPGWSPGDIDADGRVKIWSPHGLAKRSEPRPLFTGVPWVGQPPGPPIPASNRPHQQRTLAFSGHPALHDHDPWYYREDHGRAEFLRYWLPAGGGLPDVFERLLGGDPEDIPGLISPPLRWLELMAEHDGGLYFHVDKIGDGIVACWCNGFDGSTHGYGHHGRTIEMRH</sequence>
<dbReference type="AlphaFoldDB" id="A0A0D3K6G2"/>
<evidence type="ECO:0000313" key="3">
    <source>
        <dbReference type="Proteomes" id="UP000013827"/>
    </source>
</evidence>